<dbReference type="RefSeq" id="XP_015657025.1">
    <property type="nucleotide sequence ID" value="XM_015804451.1"/>
</dbReference>
<evidence type="ECO:0000256" key="4">
    <source>
        <dbReference type="ARBA" id="ARBA00022695"/>
    </source>
</evidence>
<dbReference type="GO" id="GO:0003983">
    <property type="term" value="F:UTP:glucose-1-phosphate uridylyltransferase activity"/>
    <property type="evidence" value="ECO:0007669"/>
    <property type="project" value="UniProtKB-EC"/>
</dbReference>
<dbReference type="GeneID" id="26906475"/>
<dbReference type="InterPro" id="IPR002618">
    <property type="entry name" value="UDPGP_fam"/>
</dbReference>
<gene>
    <name evidence="8" type="ORF">ABB37_06186</name>
</gene>
<proteinExistence type="inferred from homology"/>
<accession>A0A0M9FYP5</accession>
<feature type="binding site" evidence="7">
    <location>
        <position position="224"/>
    </location>
    <ligand>
        <name>UTP</name>
        <dbReference type="ChEBI" id="CHEBI:46398"/>
    </ligand>
</feature>
<dbReference type="GO" id="GO:0006011">
    <property type="term" value="P:UDP-alpha-D-glucose metabolic process"/>
    <property type="evidence" value="ECO:0007669"/>
    <property type="project" value="UniProtKB-UniRule"/>
</dbReference>
<feature type="binding site" evidence="7">
    <location>
        <position position="165"/>
    </location>
    <ligand>
        <name>UTP</name>
        <dbReference type="ChEBI" id="CHEBI:46398"/>
    </ligand>
</feature>
<organism evidence="8 9">
    <name type="scientific">Leptomonas pyrrhocoris</name>
    <name type="common">Firebug parasite</name>
    <dbReference type="NCBI Taxonomy" id="157538"/>
    <lineage>
        <taxon>Eukaryota</taxon>
        <taxon>Discoba</taxon>
        <taxon>Euglenozoa</taxon>
        <taxon>Kinetoplastea</taxon>
        <taxon>Metakinetoplastina</taxon>
        <taxon>Trypanosomatida</taxon>
        <taxon>Trypanosomatidae</taxon>
        <taxon>Leishmaniinae</taxon>
        <taxon>Leptomonas</taxon>
    </lineage>
</organism>
<sequence length="494" mass="54531">MSGKDIDMKSLSAAAQACVTKMQAEKVNEACIRTFLRQHEMLSSGATGSIPDSAIKPVEKLDSLDELTVQCENAILESTVVLKLNGGLGTGMGLHDAKTLLEVKDGKTFLDFTAMQMEYLRKNCSSRLRFMLMDSFSTSASTKAFMKQHYPWLYDAFDAEVELMQNQVPKVLQDTLEPATWPTDPSCEWAPPGHGDLYTALYGSGKLRELLRQGYRYLFVSNGDNLGATLDSRILAYMENNAVDFLMEVCQRTESDKKGGHLALQTKKTPGKDGAPATEKMVLLLRESAQCPEEDMESFQDIRKYSFFNTNNLWISLPALMETMEQHGGTLPLPVIRNEKTVDPSDSKSPKVFQLETAMGAAIAMFDHASAIVVPRSRFAPVKTCADLLALRSDAYVITPDSRLVLDEHCNGRPPVVDLDSKHYKLMKGFSKLVERGVPSMVHCKRVGVKGLVQFGAKNVLKGEVKIENPDAEKVYVIPDGTVLENTTALPSPA</sequence>
<dbReference type="EMBL" id="LGTL01000013">
    <property type="protein sequence ID" value="KPA78586.1"/>
    <property type="molecule type" value="Genomic_DNA"/>
</dbReference>
<keyword evidence="3 5" id="KW-0808">Transferase</keyword>
<dbReference type="Gene3D" id="2.160.10.10">
    <property type="entry name" value="Hexapeptide repeat proteins"/>
    <property type="match status" value="1"/>
</dbReference>
<comment type="catalytic activity">
    <reaction evidence="5">
        <text>alpha-D-glucose 1-phosphate + UTP + H(+) = UDP-alpha-D-glucose + diphosphate</text>
        <dbReference type="Rhea" id="RHEA:19889"/>
        <dbReference type="ChEBI" id="CHEBI:15378"/>
        <dbReference type="ChEBI" id="CHEBI:33019"/>
        <dbReference type="ChEBI" id="CHEBI:46398"/>
        <dbReference type="ChEBI" id="CHEBI:58601"/>
        <dbReference type="ChEBI" id="CHEBI:58885"/>
        <dbReference type="EC" id="2.7.7.9"/>
    </reaction>
</comment>
<dbReference type="OMA" id="KEYCFLS"/>
<evidence type="ECO:0000256" key="5">
    <source>
        <dbReference type="PIRNR" id="PIRNR000806"/>
    </source>
</evidence>
<comment type="caution">
    <text evidence="8">The sequence shown here is derived from an EMBL/GenBank/DDBJ whole genome shotgun (WGS) entry which is preliminary data.</text>
</comment>
<evidence type="ECO:0000313" key="8">
    <source>
        <dbReference type="EMBL" id="KPA78586.1"/>
    </source>
</evidence>
<feature type="binding site" evidence="7">
    <location>
        <position position="193"/>
    </location>
    <ligand>
        <name>UTP</name>
        <dbReference type="ChEBI" id="CHEBI:46398"/>
    </ligand>
</feature>
<evidence type="ECO:0000256" key="2">
    <source>
        <dbReference type="ARBA" id="ARBA00012415"/>
    </source>
</evidence>
<evidence type="ECO:0000256" key="7">
    <source>
        <dbReference type="PIRSR" id="PIRSR000806-2"/>
    </source>
</evidence>
<dbReference type="EC" id="2.7.7.9" evidence="2 5"/>
<dbReference type="CDD" id="cd00897">
    <property type="entry name" value="UGPase_euk"/>
    <property type="match status" value="1"/>
</dbReference>
<dbReference type="Pfam" id="PF01704">
    <property type="entry name" value="UDPGP"/>
    <property type="match status" value="1"/>
</dbReference>
<dbReference type="FunFam" id="3.90.550.10:FF:000002">
    <property type="entry name" value="UTP--glucose-1-phosphate uridylyltransferase"/>
    <property type="match status" value="1"/>
</dbReference>
<keyword evidence="9" id="KW-1185">Reference proteome</keyword>
<feature type="binding site" evidence="7">
    <location>
        <position position="383"/>
    </location>
    <ligand>
        <name>UTP</name>
        <dbReference type="ChEBI" id="CHEBI:46398"/>
    </ligand>
</feature>
<dbReference type="Gene3D" id="3.90.550.10">
    <property type="entry name" value="Spore Coat Polysaccharide Biosynthesis Protein SpsA, Chain A"/>
    <property type="match status" value="1"/>
</dbReference>
<feature type="binding site" evidence="7">
    <location>
        <position position="98"/>
    </location>
    <ligand>
        <name>UTP</name>
        <dbReference type="ChEBI" id="CHEBI:46398"/>
    </ligand>
</feature>
<dbReference type="Proteomes" id="UP000037923">
    <property type="component" value="Unassembled WGS sequence"/>
</dbReference>
<feature type="binding site" evidence="6">
    <location>
        <position position="194"/>
    </location>
    <ligand>
        <name>substrate</name>
    </ligand>
</feature>
<keyword evidence="4 5" id="KW-0548">Nucleotidyltransferase</keyword>
<dbReference type="OrthoDB" id="2291at2759"/>
<dbReference type="SUPFAM" id="SSF53448">
    <property type="entry name" value="Nucleotide-diphospho-sugar transferases"/>
    <property type="match status" value="1"/>
</dbReference>
<protein>
    <recommendedName>
        <fullName evidence="2 5">UTP--glucose-1-phosphate uridylyltransferase</fullName>
        <ecNumber evidence="2 5">2.7.7.9</ecNumber>
    </recommendedName>
</protein>
<dbReference type="VEuPathDB" id="TriTrypDB:LpyrH10_13_1310"/>
<dbReference type="PIRSF" id="PIRSF000806">
    <property type="entry name" value="UDPGP"/>
    <property type="match status" value="1"/>
</dbReference>
<dbReference type="InterPro" id="IPR029044">
    <property type="entry name" value="Nucleotide-diphossugar_trans"/>
</dbReference>
<reference evidence="8 9" key="1">
    <citation type="submission" date="2015-07" db="EMBL/GenBank/DDBJ databases">
        <title>High-quality genome of monoxenous trypanosomatid Leptomonas pyrrhocoris.</title>
        <authorList>
            <person name="Flegontov P."/>
            <person name="Butenko A."/>
            <person name="Firsov S."/>
            <person name="Vlcek C."/>
            <person name="Logacheva M.D."/>
            <person name="Field M."/>
            <person name="Filatov D."/>
            <person name="Flegontova O."/>
            <person name="Gerasimov E."/>
            <person name="Jackson A.P."/>
            <person name="Kelly S."/>
            <person name="Opperdoes F."/>
            <person name="O'Reilly A."/>
            <person name="Votypka J."/>
            <person name="Yurchenko V."/>
            <person name="Lukes J."/>
        </authorList>
    </citation>
    <scope>NUCLEOTIDE SEQUENCE [LARGE SCALE GENOMIC DNA]</scope>
    <source>
        <strain evidence="8">H10</strain>
    </source>
</reference>
<dbReference type="PANTHER" id="PTHR43511">
    <property type="match status" value="1"/>
</dbReference>
<dbReference type="AlphaFoldDB" id="A0A0M9FYP5"/>
<evidence type="ECO:0000256" key="3">
    <source>
        <dbReference type="ARBA" id="ARBA00022679"/>
    </source>
</evidence>
<evidence type="ECO:0000256" key="6">
    <source>
        <dbReference type="PIRSR" id="PIRSR000806-1"/>
    </source>
</evidence>
<comment type="similarity">
    <text evidence="1 5">Belongs to the UDPGP type 1 family.</text>
</comment>
<evidence type="ECO:0000313" key="9">
    <source>
        <dbReference type="Proteomes" id="UP000037923"/>
    </source>
</evidence>
<evidence type="ECO:0000256" key="1">
    <source>
        <dbReference type="ARBA" id="ARBA00010401"/>
    </source>
</evidence>
<dbReference type="InterPro" id="IPR016267">
    <property type="entry name" value="UDPGP_trans"/>
</dbReference>
<dbReference type="FunFam" id="2.160.10.10:FF:000001">
    <property type="entry name" value="UTP--glucose-1-phosphate uridylyltransferase"/>
    <property type="match status" value="1"/>
</dbReference>
<name>A0A0M9FYP5_LEPPY</name>